<dbReference type="AlphaFoldDB" id="A0A140DVP0"/>
<keyword evidence="2" id="KW-1185">Reference proteome</keyword>
<evidence type="ECO:0000313" key="1">
    <source>
        <dbReference type="EMBL" id="AMK54717.1"/>
    </source>
</evidence>
<gene>
    <name evidence="1" type="ORF">AALO17_15830</name>
</gene>
<reference evidence="1 2" key="1">
    <citation type="journal article" date="2016" name="Gut Pathog.">
        <title>Whole genome sequencing of "Faecalibaculum rodentium" ALO17, isolated from C57BL/6J laboratory mouse feces.</title>
        <authorList>
            <person name="Lim S."/>
            <person name="Chang D.H."/>
            <person name="Ahn S."/>
            <person name="Kim B.C."/>
        </authorList>
    </citation>
    <scope>NUCLEOTIDE SEQUENCE [LARGE SCALE GENOMIC DNA]</scope>
    <source>
        <strain evidence="1 2">Alo17</strain>
    </source>
</reference>
<organism evidence="1 2">
    <name type="scientific">Faecalibaculum rodentium</name>
    <dbReference type="NCBI Taxonomy" id="1702221"/>
    <lineage>
        <taxon>Bacteria</taxon>
        <taxon>Bacillati</taxon>
        <taxon>Bacillota</taxon>
        <taxon>Erysipelotrichia</taxon>
        <taxon>Erysipelotrichales</taxon>
        <taxon>Erysipelotrichaceae</taxon>
        <taxon>Faecalibaculum</taxon>
    </lineage>
</organism>
<proteinExistence type="predicted"/>
<name>A0A140DVP0_9FIRM</name>
<protein>
    <submittedName>
        <fullName evidence="1">Uncharacterized protein</fullName>
    </submittedName>
</protein>
<dbReference type="STRING" id="1702221.AALO17_15830"/>
<dbReference type="Proteomes" id="UP000069771">
    <property type="component" value="Chromosome"/>
</dbReference>
<accession>A0A140DVP0</accession>
<dbReference type="EMBL" id="CP011391">
    <property type="protein sequence ID" value="AMK54717.1"/>
    <property type="molecule type" value="Genomic_DNA"/>
</dbReference>
<sequence length="49" mass="5698">MPMMGRHRPVMRHGRRNMYRKAFACTLPAMSVDSRNANAYNGGTSQWRK</sequence>
<evidence type="ECO:0000313" key="2">
    <source>
        <dbReference type="Proteomes" id="UP000069771"/>
    </source>
</evidence>
<dbReference type="KEGG" id="fro:AALO17_15830"/>